<evidence type="ECO:0000313" key="3">
    <source>
        <dbReference type="EMBL" id="GAL88261.1"/>
    </source>
</evidence>
<proteinExistence type="predicted"/>
<comment type="caution">
    <text evidence="1">The sequence shown here is derived from an EMBL/GenBank/DDBJ whole genome shotgun (WGS) entry which is preliminary data.</text>
</comment>
<dbReference type="STRING" id="504487.JCM19538_2624"/>
<keyword evidence="5" id="KW-1185">Reference proteome</keyword>
<dbReference type="Proteomes" id="UP000030184">
    <property type="component" value="Unassembled WGS sequence"/>
</dbReference>
<sequence>MPKVKFKFLLGLMSCHKKGIAKSKMGYAVKPWLLLTLVNQYIVIAIKYR</sequence>
<organism evidence="1 4">
    <name type="scientific">Jejuia pallidilutea</name>
    <dbReference type="NCBI Taxonomy" id="504487"/>
    <lineage>
        <taxon>Bacteria</taxon>
        <taxon>Pseudomonadati</taxon>
        <taxon>Bacteroidota</taxon>
        <taxon>Flavobacteriia</taxon>
        <taxon>Flavobacteriales</taxon>
        <taxon>Flavobacteriaceae</taxon>
        <taxon>Jejuia</taxon>
    </lineage>
</organism>
<dbReference type="Proteomes" id="UP000029646">
    <property type="component" value="Unassembled WGS sequence"/>
</dbReference>
<gene>
    <name evidence="1" type="ORF">JCM19301_803</name>
    <name evidence="2" type="ORF">JCM19302_632</name>
    <name evidence="3" type="ORF">JCM19538_2624</name>
</gene>
<dbReference type="EMBL" id="BBNY01000001">
    <property type="protein sequence ID" value="GAL88261.1"/>
    <property type="molecule type" value="Genomic_DNA"/>
</dbReference>
<protein>
    <submittedName>
        <fullName evidence="1">Uncharacterized protein</fullName>
    </submittedName>
</protein>
<dbReference type="EMBL" id="BBNR01000003">
    <property type="protein sequence ID" value="GAL66238.1"/>
    <property type="molecule type" value="Genomic_DNA"/>
</dbReference>
<evidence type="ECO:0000313" key="1">
    <source>
        <dbReference type="EMBL" id="GAL66238.1"/>
    </source>
</evidence>
<evidence type="ECO:0000313" key="2">
    <source>
        <dbReference type="EMBL" id="GAL71203.1"/>
    </source>
</evidence>
<dbReference type="AlphaFoldDB" id="A0A090VQE4"/>
<accession>A0A090VQE4</accession>
<evidence type="ECO:0000313" key="5">
    <source>
        <dbReference type="Proteomes" id="UP000030184"/>
    </source>
</evidence>
<dbReference type="Proteomes" id="UP000029641">
    <property type="component" value="Unassembled WGS sequence"/>
</dbReference>
<evidence type="ECO:0000313" key="4">
    <source>
        <dbReference type="Proteomes" id="UP000029641"/>
    </source>
</evidence>
<reference evidence="5" key="1">
    <citation type="journal article" date="2014" name="Genome Announc.">
        <title>Draft Genome Sequence of Marine Flavobacterium Jejuia pallidilutea Strain 11shimoA1 and Pigmentation Mutants.</title>
        <authorList>
            <person name="Takatani N."/>
            <person name="Nakanishi M."/>
            <person name="Meirelles P."/>
            <person name="Mino S."/>
            <person name="Suda W."/>
            <person name="Oshima K."/>
            <person name="Hattori M."/>
            <person name="Ohkuma M."/>
            <person name="Hosokawa M."/>
            <person name="Miyashita K."/>
            <person name="Thompson F.L."/>
            <person name="Niwa A."/>
            <person name="Sawabe T."/>
            <person name="Sawabe T."/>
        </authorList>
    </citation>
    <scope>NUCLEOTIDE SEQUENCE [LARGE SCALE GENOMIC DNA]</scope>
    <source>
        <strain evidence="5">JCM 19538</strain>
    </source>
</reference>
<dbReference type="EMBL" id="BBNS01000010">
    <property type="protein sequence ID" value="GAL71203.1"/>
    <property type="molecule type" value="Genomic_DNA"/>
</dbReference>
<name>A0A090VQE4_9FLAO</name>